<dbReference type="PANTHER" id="PTHR43194:SF4">
    <property type="entry name" value="AB HYDROLASE-1 DOMAIN-CONTAINING PROTEIN"/>
    <property type="match status" value="1"/>
</dbReference>
<keyword evidence="3" id="KW-1185">Reference proteome</keyword>
<dbReference type="GO" id="GO:0016787">
    <property type="term" value="F:hydrolase activity"/>
    <property type="evidence" value="ECO:0007669"/>
    <property type="project" value="UniProtKB-KW"/>
</dbReference>
<proteinExistence type="predicted"/>
<protein>
    <submittedName>
        <fullName evidence="2">Alpha/beta fold hydrolase</fullName>
    </submittedName>
</protein>
<evidence type="ECO:0000313" key="3">
    <source>
        <dbReference type="Proteomes" id="UP000469159"/>
    </source>
</evidence>
<evidence type="ECO:0000259" key="1">
    <source>
        <dbReference type="Pfam" id="PF00561"/>
    </source>
</evidence>
<sequence>MARSYRPADLHAAGAACPLALAAQGFFWTGGELVEHETAGPVMRGQQYVEYWIPRDLKHAVPIVMIHGGGGQGTDFLGTADGREGWVHWFVRRGWAVYVVDRPQHGRSPFHPAVQGEMGGVPPTAFLERMFTRPADFPDNYPQAALHDQWPGSGRIDDPAFLRFLAGTGPTLADPARSQRDAQRAGAELLDLIGPAVLLTHSAGGPPGWLIADARPELVRALVAVEPLGPPFTALSGPLPFGIANAPLTYDPPLAEGQALEWQERPAPRDGLVACKVQKEPARRLPNLARVPMVVVTAEASWMAADNHGMVDFLVQAGCDVGHLRLEDQGVHGNGHAMQLESNSDDVAAAIEGWLRARGL</sequence>
<gene>
    <name evidence="2" type="ORF">GRI75_11405</name>
</gene>
<keyword evidence="2" id="KW-0378">Hydrolase</keyword>
<dbReference type="Gene3D" id="3.40.50.1820">
    <property type="entry name" value="alpha/beta hydrolase"/>
    <property type="match status" value="1"/>
</dbReference>
<dbReference type="InterPro" id="IPR000073">
    <property type="entry name" value="AB_hydrolase_1"/>
</dbReference>
<dbReference type="PANTHER" id="PTHR43194">
    <property type="entry name" value="HYDROLASE ALPHA/BETA FOLD FAMILY"/>
    <property type="match status" value="1"/>
</dbReference>
<feature type="domain" description="AB hydrolase-1" evidence="1">
    <location>
        <begin position="62"/>
        <end position="232"/>
    </location>
</feature>
<comment type="caution">
    <text evidence="2">The sequence shown here is derived from an EMBL/GenBank/DDBJ whole genome shotgun (WGS) entry which is preliminary data.</text>
</comment>
<dbReference type="Proteomes" id="UP000469159">
    <property type="component" value="Unassembled WGS sequence"/>
</dbReference>
<dbReference type="OrthoDB" id="7820973at2"/>
<organism evidence="2 3">
    <name type="scientific">Croceibacterium soli</name>
    <dbReference type="NCBI Taxonomy" id="1739690"/>
    <lineage>
        <taxon>Bacteria</taxon>
        <taxon>Pseudomonadati</taxon>
        <taxon>Pseudomonadota</taxon>
        <taxon>Alphaproteobacteria</taxon>
        <taxon>Sphingomonadales</taxon>
        <taxon>Erythrobacteraceae</taxon>
        <taxon>Croceibacterium</taxon>
    </lineage>
</organism>
<dbReference type="SUPFAM" id="SSF53474">
    <property type="entry name" value="alpha/beta-Hydrolases"/>
    <property type="match status" value="1"/>
</dbReference>
<dbReference type="AlphaFoldDB" id="A0A6I4UUN9"/>
<accession>A0A6I4UUN9</accession>
<reference evidence="2 3" key="1">
    <citation type="submission" date="2019-12" db="EMBL/GenBank/DDBJ databases">
        <title>Genomic-based taxomic classification of the family Erythrobacteraceae.</title>
        <authorList>
            <person name="Xu L."/>
        </authorList>
    </citation>
    <scope>NUCLEOTIDE SEQUENCE [LARGE SCALE GENOMIC DNA]</scope>
    <source>
        <strain evidence="2 3">MCCC 1K02066</strain>
    </source>
</reference>
<dbReference type="Pfam" id="PF00561">
    <property type="entry name" value="Abhydrolase_1"/>
    <property type="match status" value="1"/>
</dbReference>
<dbReference type="EMBL" id="WTYK01000006">
    <property type="protein sequence ID" value="MXP42246.1"/>
    <property type="molecule type" value="Genomic_DNA"/>
</dbReference>
<dbReference type="InterPro" id="IPR029058">
    <property type="entry name" value="AB_hydrolase_fold"/>
</dbReference>
<name>A0A6I4UUN9_9SPHN</name>
<dbReference type="InterPro" id="IPR050228">
    <property type="entry name" value="Carboxylesterase_BioH"/>
</dbReference>
<dbReference type="RefSeq" id="WP_160747102.1">
    <property type="nucleotide sequence ID" value="NZ_WTYK01000006.1"/>
</dbReference>
<dbReference type="CDD" id="cd12809">
    <property type="entry name" value="Esterase_713_like-2"/>
    <property type="match status" value="1"/>
</dbReference>
<evidence type="ECO:0000313" key="2">
    <source>
        <dbReference type="EMBL" id="MXP42246.1"/>
    </source>
</evidence>